<reference evidence="1 2" key="1">
    <citation type="submission" date="2016-08" db="EMBL/GenBank/DDBJ databases">
        <authorList>
            <person name="Seilhamer J.J."/>
        </authorList>
    </citation>
    <scope>NUCLEOTIDE SEQUENCE [LARGE SCALE GENOMIC DNA]</scope>
    <source>
        <strain evidence="1 2">A37T2</strain>
    </source>
</reference>
<dbReference type="InterPro" id="IPR036102">
    <property type="entry name" value="OsmC/Ohrsf"/>
</dbReference>
<dbReference type="EMBL" id="FMAR01000001">
    <property type="protein sequence ID" value="SCB79150.1"/>
    <property type="molecule type" value="Genomic_DNA"/>
</dbReference>
<organism evidence="1 2">
    <name type="scientific">Chitinophaga costaii</name>
    <dbReference type="NCBI Taxonomy" id="1335309"/>
    <lineage>
        <taxon>Bacteria</taxon>
        <taxon>Pseudomonadati</taxon>
        <taxon>Bacteroidota</taxon>
        <taxon>Chitinophagia</taxon>
        <taxon>Chitinophagales</taxon>
        <taxon>Chitinophagaceae</taxon>
        <taxon>Chitinophaga</taxon>
    </lineage>
</organism>
<gene>
    <name evidence="1" type="ORF">GA0116948_101301</name>
</gene>
<dbReference type="SUPFAM" id="SSF82784">
    <property type="entry name" value="OsmC-like"/>
    <property type="match status" value="1"/>
</dbReference>
<evidence type="ECO:0000313" key="2">
    <source>
        <dbReference type="Proteomes" id="UP000242818"/>
    </source>
</evidence>
<protein>
    <submittedName>
        <fullName evidence="1">Uncharacterized OsmC-related protein</fullName>
    </submittedName>
</protein>
<proteinExistence type="predicted"/>
<evidence type="ECO:0000313" key="1">
    <source>
        <dbReference type="EMBL" id="SCB79150.1"/>
    </source>
</evidence>
<dbReference type="AlphaFoldDB" id="A0A1C3ZA32"/>
<dbReference type="Pfam" id="PF02566">
    <property type="entry name" value="OsmC"/>
    <property type="match status" value="1"/>
</dbReference>
<keyword evidence="2" id="KW-1185">Reference proteome</keyword>
<dbReference type="PANTHER" id="PTHR39624:SF2">
    <property type="entry name" value="OSMC-LIKE PROTEIN"/>
    <property type="match status" value="1"/>
</dbReference>
<dbReference type="PANTHER" id="PTHR39624">
    <property type="entry name" value="PROTEIN INVOLVED IN RIMO-MEDIATED BETA-METHYLTHIOLATION OF RIBOSOMAL PROTEIN S12 YCAO"/>
    <property type="match status" value="1"/>
</dbReference>
<dbReference type="InterPro" id="IPR003718">
    <property type="entry name" value="OsmC/Ohr_fam"/>
</dbReference>
<dbReference type="OrthoDB" id="290036at2"/>
<dbReference type="InterPro" id="IPR015946">
    <property type="entry name" value="KH_dom-like_a/b"/>
</dbReference>
<sequence length="135" mass="14752">MPLSEIIYEGGLRTTATHLASGTVIETDAPVDNNGKGERFSPTDLVASALGSCMLTIMGIKARDNQWPIENTKVTITKIMGTDPRRITEIHVTFDFPAGHGLDQKARTILERAAHTCPVANSIHPDIKQVVVFNW</sequence>
<name>A0A1C3ZA32_9BACT</name>
<dbReference type="Proteomes" id="UP000242818">
    <property type="component" value="Unassembled WGS sequence"/>
</dbReference>
<dbReference type="Gene3D" id="3.30.300.20">
    <property type="match status" value="1"/>
</dbReference>
<dbReference type="STRING" id="1335309.GA0116948_101301"/>
<accession>A0A1C3ZA32</accession>